<evidence type="ECO:0000259" key="3">
    <source>
        <dbReference type="PROSITE" id="PS51677"/>
    </source>
</evidence>
<gene>
    <name evidence="4" type="ORF">K7472_26130</name>
</gene>
<organism evidence="4 5">
    <name type="scientific">Streptantibioticus parmotrematis</name>
    <dbReference type="NCBI Taxonomy" id="2873249"/>
    <lineage>
        <taxon>Bacteria</taxon>
        <taxon>Bacillati</taxon>
        <taxon>Actinomycetota</taxon>
        <taxon>Actinomycetes</taxon>
        <taxon>Kitasatosporales</taxon>
        <taxon>Streptomycetaceae</taxon>
        <taxon>Streptantibioticus</taxon>
    </lineage>
</organism>
<protein>
    <submittedName>
        <fullName evidence="4">Polysaccharide deacetylase family protein</fullName>
    </submittedName>
</protein>
<evidence type="ECO:0000256" key="1">
    <source>
        <dbReference type="ARBA" id="ARBA00004613"/>
    </source>
</evidence>
<keyword evidence="2" id="KW-0732">Signal</keyword>
<dbReference type="InterPro" id="IPR011330">
    <property type="entry name" value="Glyco_hydro/deAcase_b/a-brl"/>
</dbReference>
<sequence>MTPVPVFLYHAVTDDPPDWIAPYAVTPRVFTEQLDRIADAGLTVVPLRRLVTALRGGTRLPPRSAVLTFDDGFADFYWTVTPLLTDRGLPATVYVTTGAVHTPGTGPNGSLLPPADMLNWRQIGTLDTFGFEIGDHTVTHPQLDTLSARQVWHEVFDSKRRLEDALSHPVYSFAYPHGYSSASVRRAVREAGYTSAAAVGNAISSATDDPMRIARLMVRSDTTAEAFTRWTRCAGTPVAPLHESLRTRGWRMYRRARAVAGRPVGGPPGPSTLE</sequence>
<comment type="caution">
    <text evidence="4">The sequence shown here is derived from an EMBL/GenBank/DDBJ whole genome shotgun (WGS) entry which is preliminary data.</text>
</comment>
<dbReference type="SUPFAM" id="SSF88713">
    <property type="entry name" value="Glycoside hydrolase/deacetylase"/>
    <property type="match status" value="1"/>
</dbReference>
<dbReference type="Gene3D" id="3.20.20.370">
    <property type="entry name" value="Glycoside hydrolase/deacetylase"/>
    <property type="match status" value="1"/>
</dbReference>
<comment type="subcellular location">
    <subcellularLocation>
        <location evidence="1">Secreted</location>
    </subcellularLocation>
</comment>
<dbReference type="PROSITE" id="PS51677">
    <property type="entry name" value="NODB"/>
    <property type="match status" value="1"/>
</dbReference>
<feature type="domain" description="NodB homology" evidence="3">
    <location>
        <begin position="63"/>
        <end position="274"/>
    </location>
</feature>
<dbReference type="Pfam" id="PF01522">
    <property type="entry name" value="Polysacc_deac_1"/>
    <property type="match status" value="1"/>
</dbReference>
<dbReference type="Proteomes" id="UP001198565">
    <property type="component" value="Unassembled WGS sequence"/>
</dbReference>
<reference evidence="4 5" key="1">
    <citation type="submission" date="2021-08" db="EMBL/GenBank/DDBJ databases">
        <title>Streptomyces sp. PTM05 isolated from lichen.</title>
        <authorList>
            <person name="Somphong A."/>
            <person name="Phongsopitanun W."/>
            <person name="Tanasupawat S."/>
        </authorList>
    </citation>
    <scope>NUCLEOTIDE SEQUENCE [LARGE SCALE GENOMIC DNA]</scope>
    <source>
        <strain evidence="4 5">Ptm05</strain>
    </source>
</reference>
<evidence type="ECO:0000313" key="4">
    <source>
        <dbReference type="EMBL" id="MBY8888290.1"/>
    </source>
</evidence>
<name>A0ABS7QYJ6_9ACTN</name>
<accession>A0ABS7QYJ6</accession>
<evidence type="ECO:0000256" key="2">
    <source>
        <dbReference type="ARBA" id="ARBA00022729"/>
    </source>
</evidence>
<evidence type="ECO:0000313" key="5">
    <source>
        <dbReference type="Proteomes" id="UP001198565"/>
    </source>
</evidence>
<keyword evidence="5" id="KW-1185">Reference proteome</keyword>
<proteinExistence type="predicted"/>
<dbReference type="PANTHER" id="PTHR34216:SF3">
    <property type="entry name" value="POLY-BETA-1,6-N-ACETYL-D-GLUCOSAMINE N-DEACETYLASE"/>
    <property type="match status" value="1"/>
</dbReference>
<dbReference type="CDD" id="cd10918">
    <property type="entry name" value="CE4_NodB_like_5s_6s"/>
    <property type="match status" value="1"/>
</dbReference>
<dbReference type="InterPro" id="IPR051398">
    <property type="entry name" value="Polysacch_Deacetylase"/>
</dbReference>
<dbReference type="PANTHER" id="PTHR34216">
    <property type="match status" value="1"/>
</dbReference>
<dbReference type="RefSeq" id="WP_222981019.1">
    <property type="nucleotide sequence ID" value="NZ_JAINVZ010000023.1"/>
</dbReference>
<dbReference type="InterPro" id="IPR002509">
    <property type="entry name" value="NODB_dom"/>
</dbReference>
<dbReference type="EMBL" id="JAINVZ010000023">
    <property type="protein sequence ID" value="MBY8888290.1"/>
    <property type="molecule type" value="Genomic_DNA"/>
</dbReference>